<dbReference type="STRING" id="582675.SAMN05192565_11139"/>
<dbReference type="EMBL" id="FOPM01000011">
    <property type="protein sequence ID" value="SFG78527.1"/>
    <property type="molecule type" value="Genomic_DNA"/>
</dbReference>
<dbReference type="PANTHER" id="PTHR43701:SF2">
    <property type="entry name" value="MEMBRANE TRANSPORTER PROTEIN YJNA-RELATED"/>
    <property type="match status" value="1"/>
</dbReference>
<feature type="transmembrane region" description="Helical" evidence="5">
    <location>
        <begin position="6"/>
        <end position="25"/>
    </location>
</feature>
<evidence type="ECO:0000256" key="3">
    <source>
        <dbReference type="ARBA" id="ARBA00022989"/>
    </source>
</evidence>
<dbReference type="InterPro" id="IPR051598">
    <property type="entry name" value="TSUP/Inactive_protease-like"/>
</dbReference>
<gene>
    <name evidence="6" type="ORF">SAMN05192565_11139</name>
</gene>
<evidence type="ECO:0000313" key="7">
    <source>
        <dbReference type="Proteomes" id="UP000199229"/>
    </source>
</evidence>
<sequence>MTPGLLTSGLAAGLGGVVGVILGLVGRGGSILAVPLLTYVIGVASPHVAIGTSALAVLVSAAGNLVPQWRAWNVNWRCAAAFSVAGVLGALAGSVAAQAVDG</sequence>
<evidence type="ECO:0000256" key="1">
    <source>
        <dbReference type="ARBA" id="ARBA00004141"/>
    </source>
</evidence>
<keyword evidence="3 5" id="KW-1133">Transmembrane helix</keyword>
<dbReference type="GO" id="GO:0005886">
    <property type="term" value="C:plasma membrane"/>
    <property type="evidence" value="ECO:0007669"/>
    <property type="project" value="UniProtKB-SubCell"/>
</dbReference>
<comment type="similarity">
    <text evidence="5">Belongs to the 4-toluene sulfonate uptake permease (TSUP) (TC 2.A.102) family.</text>
</comment>
<keyword evidence="4 5" id="KW-0472">Membrane</keyword>
<protein>
    <recommendedName>
        <fullName evidence="5">Probable membrane transporter protein</fullName>
    </recommendedName>
</protein>
<accession>A0A1I2US02</accession>
<dbReference type="AlphaFoldDB" id="A0A1I2US02"/>
<keyword evidence="7" id="KW-1185">Reference proteome</keyword>
<organism evidence="6 7">
    <name type="scientific">Methylobacterium gossipiicola</name>
    <dbReference type="NCBI Taxonomy" id="582675"/>
    <lineage>
        <taxon>Bacteria</taxon>
        <taxon>Pseudomonadati</taxon>
        <taxon>Pseudomonadota</taxon>
        <taxon>Alphaproteobacteria</taxon>
        <taxon>Hyphomicrobiales</taxon>
        <taxon>Methylobacteriaceae</taxon>
        <taxon>Methylobacterium</taxon>
    </lineage>
</organism>
<reference evidence="7" key="1">
    <citation type="submission" date="2016-10" db="EMBL/GenBank/DDBJ databases">
        <authorList>
            <person name="Varghese N."/>
            <person name="Submissions S."/>
        </authorList>
    </citation>
    <scope>NUCLEOTIDE SEQUENCE [LARGE SCALE GENOMIC DNA]</scope>
    <source>
        <strain evidence="7">Gh-105</strain>
    </source>
</reference>
<dbReference type="Pfam" id="PF01925">
    <property type="entry name" value="TauE"/>
    <property type="match status" value="1"/>
</dbReference>
<evidence type="ECO:0000256" key="4">
    <source>
        <dbReference type="ARBA" id="ARBA00023136"/>
    </source>
</evidence>
<dbReference type="PANTHER" id="PTHR43701">
    <property type="entry name" value="MEMBRANE TRANSPORTER PROTEIN MJ0441-RELATED"/>
    <property type="match status" value="1"/>
</dbReference>
<evidence type="ECO:0000256" key="2">
    <source>
        <dbReference type="ARBA" id="ARBA00022692"/>
    </source>
</evidence>
<evidence type="ECO:0000313" key="6">
    <source>
        <dbReference type="EMBL" id="SFG78527.1"/>
    </source>
</evidence>
<dbReference type="Proteomes" id="UP000199229">
    <property type="component" value="Unassembled WGS sequence"/>
</dbReference>
<feature type="transmembrane region" description="Helical" evidence="5">
    <location>
        <begin position="79"/>
        <end position="100"/>
    </location>
</feature>
<proteinExistence type="inferred from homology"/>
<feature type="transmembrane region" description="Helical" evidence="5">
    <location>
        <begin position="37"/>
        <end position="59"/>
    </location>
</feature>
<keyword evidence="2 5" id="KW-0812">Transmembrane</keyword>
<dbReference type="InterPro" id="IPR002781">
    <property type="entry name" value="TM_pro_TauE-like"/>
</dbReference>
<name>A0A1I2US02_9HYPH</name>
<evidence type="ECO:0000256" key="5">
    <source>
        <dbReference type="RuleBase" id="RU363041"/>
    </source>
</evidence>
<comment type="subcellular location">
    <subcellularLocation>
        <location evidence="5">Cell membrane</location>
        <topology evidence="5">Multi-pass membrane protein</topology>
    </subcellularLocation>
    <subcellularLocation>
        <location evidence="1">Membrane</location>
        <topology evidence="1">Multi-pass membrane protein</topology>
    </subcellularLocation>
</comment>
<keyword evidence="5" id="KW-1003">Cell membrane</keyword>